<evidence type="ECO:0000313" key="2">
    <source>
        <dbReference type="EMBL" id="MBW0465149.1"/>
    </source>
</evidence>
<gene>
    <name evidence="2" type="ORF">O181_004864</name>
</gene>
<sequence length="100" mass="11429">MENIQGDSSSEAPRPPDLKIPSMNVPDCVNRTQPFKVRRFIHSCQLILPNDQEKPSFIIGRGSKWIDPYPSSLTNQDPNYLFKNWELLESQLVALFGDPN</sequence>
<comment type="caution">
    <text evidence="2">The sequence shown here is derived from an EMBL/GenBank/DDBJ whole genome shotgun (WGS) entry which is preliminary data.</text>
</comment>
<reference evidence="2" key="1">
    <citation type="submission" date="2021-03" db="EMBL/GenBank/DDBJ databases">
        <title>Draft genome sequence of rust myrtle Austropuccinia psidii MF-1, a brazilian biotype.</title>
        <authorList>
            <person name="Quecine M.C."/>
            <person name="Pachon D.M.R."/>
            <person name="Bonatelli M.L."/>
            <person name="Correr F.H."/>
            <person name="Franceschini L.M."/>
            <person name="Leite T.F."/>
            <person name="Margarido G.R.A."/>
            <person name="Almeida C.A."/>
            <person name="Ferrarezi J.A."/>
            <person name="Labate C.A."/>
        </authorList>
    </citation>
    <scope>NUCLEOTIDE SEQUENCE</scope>
    <source>
        <strain evidence="2">MF-1</strain>
    </source>
</reference>
<protein>
    <submittedName>
        <fullName evidence="2">Uncharacterized protein</fullName>
    </submittedName>
</protein>
<organism evidence="2 3">
    <name type="scientific">Austropuccinia psidii MF-1</name>
    <dbReference type="NCBI Taxonomy" id="1389203"/>
    <lineage>
        <taxon>Eukaryota</taxon>
        <taxon>Fungi</taxon>
        <taxon>Dikarya</taxon>
        <taxon>Basidiomycota</taxon>
        <taxon>Pucciniomycotina</taxon>
        <taxon>Pucciniomycetes</taxon>
        <taxon>Pucciniales</taxon>
        <taxon>Sphaerophragmiaceae</taxon>
        <taxon>Austropuccinia</taxon>
    </lineage>
</organism>
<feature type="region of interest" description="Disordered" evidence="1">
    <location>
        <begin position="1"/>
        <end position="25"/>
    </location>
</feature>
<proteinExistence type="predicted"/>
<evidence type="ECO:0000313" key="3">
    <source>
        <dbReference type="Proteomes" id="UP000765509"/>
    </source>
</evidence>
<name>A0A9Q3BGK8_9BASI</name>
<dbReference type="Proteomes" id="UP000765509">
    <property type="component" value="Unassembled WGS sequence"/>
</dbReference>
<dbReference type="EMBL" id="AVOT02000964">
    <property type="protein sequence ID" value="MBW0465149.1"/>
    <property type="molecule type" value="Genomic_DNA"/>
</dbReference>
<keyword evidence="3" id="KW-1185">Reference proteome</keyword>
<evidence type="ECO:0000256" key="1">
    <source>
        <dbReference type="SAM" id="MobiDB-lite"/>
    </source>
</evidence>
<feature type="compositionally biased region" description="Polar residues" evidence="1">
    <location>
        <begin position="1"/>
        <end position="11"/>
    </location>
</feature>
<accession>A0A9Q3BGK8</accession>
<dbReference type="OrthoDB" id="2506111at2759"/>
<dbReference type="AlphaFoldDB" id="A0A9Q3BGK8"/>